<dbReference type="Pfam" id="PF00271">
    <property type="entry name" value="Helicase_C"/>
    <property type="match status" value="1"/>
</dbReference>
<dbReference type="InterPro" id="IPR002777">
    <property type="entry name" value="PFD_beta-like"/>
</dbReference>
<organism evidence="17 18">
    <name type="scientific">Symbiochloris irregularis</name>
    <dbReference type="NCBI Taxonomy" id="706552"/>
    <lineage>
        <taxon>Eukaryota</taxon>
        <taxon>Viridiplantae</taxon>
        <taxon>Chlorophyta</taxon>
        <taxon>core chlorophytes</taxon>
        <taxon>Trebouxiophyceae</taxon>
        <taxon>Trebouxiales</taxon>
        <taxon>Trebouxiaceae</taxon>
        <taxon>Symbiochloris</taxon>
    </lineage>
</organism>
<dbReference type="InterPro" id="IPR001650">
    <property type="entry name" value="Helicase_C-like"/>
</dbReference>
<evidence type="ECO:0000256" key="11">
    <source>
        <dbReference type="ARBA" id="ARBA00034617"/>
    </source>
</evidence>
<evidence type="ECO:0000313" key="17">
    <source>
        <dbReference type="EMBL" id="KAK9806648.1"/>
    </source>
</evidence>
<dbReference type="InterPro" id="IPR027417">
    <property type="entry name" value="P-loop_NTPase"/>
</dbReference>
<dbReference type="InterPro" id="IPR009053">
    <property type="entry name" value="Prefoldin"/>
</dbReference>
<dbReference type="Pfam" id="PF01920">
    <property type="entry name" value="Prefoldin_2"/>
    <property type="match status" value="1"/>
</dbReference>
<evidence type="ECO:0000256" key="1">
    <source>
        <dbReference type="ARBA" id="ARBA00004123"/>
    </source>
</evidence>
<dbReference type="PROSITE" id="PS51192">
    <property type="entry name" value="HELICASE_ATP_BIND_1"/>
    <property type="match status" value="1"/>
</dbReference>
<dbReference type="GO" id="GO:0005634">
    <property type="term" value="C:nucleus"/>
    <property type="evidence" value="ECO:0007669"/>
    <property type="project" value="UniProtKB-SubCell"/>
</dbReference>
<evidence type="ECO:0000256" key="2">
    <source>
        <dbReference type="ARBA" id="ARBA00005446"/>
    </source>
</evidence>
<dbReference type="FunFam" id="3.40.50.300:FF:000296">
    <property type="entry name" value="ATP-dependent DNA helicase RecQ"/>
    <property type="match status" value="1"/>
</dbReference>
<evidence type="ECO:0000256" key="7">
    <source>
        <dbReference type="ARBA" id="ARBA00022840"/>
    </source>
</evidence>
<evidence type="ECO:0000259" key="16">
    <source>
        <dbReference type="PROSITE" id="PS51194"/>
    </source>
</evidence>
<dbReference type="GO" id="GO:0009409">
    <property type="term" value="P:response to cold"/>
    <property type="evidence" value="ECO:0007669"/>
    <property type="project" value="UniProtKB-ARBA"/>
</dbReference>
<keyword evidence="5 12" id="KW-0378">Hydrolase</keyword>
<feature type="region of interest" description="Disordered" evidence="14">
    <location>
        <begin position="612"/>
        <end position="667"/>
    </location>
</feature>
<evidence type="ECO:0000256" key="13">
    <source>
        <dbReference type="SAM" id="Coils"/>
    </source>
</evidence>
<dbReference type="InterPro" id="IPR002464">
    <property type="entry name" value="DNA/RNA_helicase_DEAH_CS"/>
</dbReference>
<dbReference type="Pfam" id="PF16124">
    <property type="entry name" value="RecQ_Zn_bind"/>
    <property type="match status" value="1"/>
</dbReference>
<comment type="catalytic activity">
    <reaction evidence="11 12">
        <text>Couples ATP hydrolysis with the unwinding of duplex DNA by translocating in the 3'-5' direction.</text>
        <dbReference type="EC" id="5.6.2.4"/>
    </reaction>
</comment>
<comment type="similarity">
    <text evidence="3">Belongs to the prefoldin subunit beta family.</text>
</comment>
<protein>
    <recommendedName>
        <fullName evidence="12">ATP-dependent DNA helicase</fullName>
        <ecNumber evidence="12">5.6.2.4</ecNumber>
    </recommendedName>
</protein>
<dbReference type="CDD" id="cd18794">
    <property type="entry name" value="SF2_C_RecQ"/>
    <property type="match status" value="1"/>
</dbReference>
<dbReference type="SMART" id="SM00487">
    <property type="entry name" value="DEXDc"/>
    <property type="match status" value="1"/>
</dbReference>
<dbReference type="GO" id="GO:0043138">
    <property type="term" value="F:3'-5' DNA helicase activity"/>
    <property type="evidence" value="ECO:0007669"/>
    <property type="project" value="UniProtKB-EC"/>
</dbReference>
<dbReference type="GO" id="GO:0005694">
    <property type="term" value="C:chromosome"/>
    <property type="evidence" value="ECO:0007669"/>
    <property type="project" value="TreeGrafter"/>
</dbReference>
<evidence type="ECO:0000256" key="5">
    <source>
        <dbReference type="ARBA" id="ARBA00022801"/>
    </source>
</evidence>
<dbReference type="SMART" id="SM00490">
    <property type="entry name" value="HELICc"/>
    <property type="match status" value="1"/>
</dbReference>
<feature type="compositionally biased region" description="Low complexity" evidence="14">
    <location>
        <begin position="654"/>
        <end position="665"/>
    </location>
</feature>
<dbReference type="GO" id="GO:0005524">
    <property type="term" value="F:ATP binding"/>
    <property type="evidence" value="ECO:0007669"/>
    <property type="project" value="UniProtKB-KW"/>
</dbReference>
<keyword evidence="8" id="KW-0238">DNA-binding</keyword>
<dbReference type="Gene3D" id="3.40.50.300">
    <property type="entry name" value="P-loop containing nucleotide triphosphate hydrolases"/>
    <property type="match status" value="2"/>
</dbReference>
<dbReference type="EMBL" id="JALJOQ010000035">
    <property type="protein sequence ID" value="KAK9806648.1"/>
    <property type="molecule type" value="Genomic_DNA"/>
</dbReference>
<dbReference type="GO" id="GO:0000724">
    <property type="term" value="P:double-strand break repair via homologous recombination"/>
    <property type="evidence" value="ECO:0007669"/>
    <property type="project" value="TreeGrafter"/>
</dbReference>
<comment type="catalytic activity">
    <reaction evidence="12">
        <text>ATP + H2O = ADP + phosphate + H(+)</text>
        <dbReference type="Rhea" id="RHEA:13065"/>
        <dbReference type="ChEBI" id="CHEBI:15377"/>
        <dbReference type="ChEBI" id="CHEBI:15378"/>
        <dbReference type="ChEBI" id="CHEBI:30616"/>
        <dbReference type="ChEBI" id="CHEBI:43474"/>
        <dbReference type="ChEBI" id="CHEBI:456216"/>
    </reaction>
</comment>
<dbReference type="AlphaFoldDB" id="A0AAW1PEU6"/>
<dbReference type="Gene3D" id="1.10.287.370">
    <property type="match status" value="1"/>
</dbReference>
<feature type="coiled-coil region" evidence="13">
    <location>
        <begin position="757"/>
        <end position="784"/>
    </location>
</feature>
<keyword evidence="13" id="KW-0175">Coiled coil</keyword>
<keyword evidence="6 12" id="KW-0347">Helicase</keyword>
<reference evidence="17 18" key="1">
    <citation type="journal article" date="2024" name="Nat. Commun.">
        <title>Phylogenomics reveals the evolutionary origins of lichenization in chlorophyte algae.</title>
        <authorList>
            <person name="Puginier C."/>
            <person name="Libourel C."/>
            <person name="Otte J."/>
            <person name="Skaloud P."/>
            <person name="Haon M."/>
            <person name="Grisel S."/>
            <person name="Petersen M."/>
            <person name="Berrin J.G."/>
            <person name="Delaux P.M."/>
            <person name="Dal Grande F."/>
            <person name="Keller J."/>
        </authorList>
    </citation>
    <scope>NUCLEOTIDE SEQUENCE [LARGE SCALE GENOMIC DNA]</scope>
    <source>
        <strain evidence="17 18">SAG 2036</strain>
    </source>
</reference>
<dbReference type="GO" id="GO:0016787">
    <property type="term" value="F:hydrolase activity"/>
    <property type="evidence" value="ECO:0007669"/>
    <property type="project" value="UniProtKB-KW"/>
</dbReference>
<dbReference type="GO" id="GO:0051082">
    <property type="term" value="F:unfolded protein binding"/>
    <property type="evidence" value="ECO:0007669"/>
    <property type="project" value="InterPro"/>
</dbReference>
<dbReference type="Pfam" id="PF00270">
    <property type="entry name" value="DEAD"/>
    <property type="match status" value="1"/>
</dbReference>
<feature type="compositionally biased region" description="Basic residues" evidence="14">
    <location>
        <begin position="620"/>
        <end position="629"/>
    </location>
</feature>
<evidence type="ECO:0000256" key="6">
    <source>
        <dbReference type="ARBA" id="ARBA00022806"/>
    </source>
</evidence>
<gene>
    <name evidence="17" type="ORF">WJX73_003938</name>
</gene>
<comment type="subcellular location">
    <subcellularLocation>
        <location evidence="1 12">Nucleus</location>
    </subcellularLocation>
</comment>
<dbReference type="SUPFAM" id="SSF52540">
    <property type="entry name" value="P-loop containing nucleoside triphosphate hydrolases"/>
    <property type="match status" value="1"/>
</dbReference>
<feature type="region of interest" description="Disordered" evidence="14">
    <location>
        <begin position="79"/>
        <end position="124"/>
    </location>
</feature>
<dbReference type="GO" id="GO:0006457">
    <property type="term" value="P:protein folding"/>
    <property type="evidence" value="ECO:0007669"/>
    <property type="project" value="InterPro"/>
</dbReference>
<dbReference type="GO" id="GO:0003677">
    <property type="term" value="F:DNA binding"/>
    <property type="evidence" value="ECO:0007669"/>
    <property type="project" value="UniProtKB-KW"/>
</dbReference>
<accession>A0AAW1PEU6</accession>
<keyword evidence="18" id="KW-1185">Reference proteome</keyword>
<feature type="region of interest" description="Disordered" evidence="14">
    <location>
        <begin position="142"/>
        <end position="162"/>
    </location>
</feature>
<feature type="compositionally biased region" description="Low complexity" evidence="14">
    <location>
        <begin position="142"/>
        <end position="151"/>
    </location>
</feature>
<feature type="compositionally biased region" description="Polar residues" evidence="14">
    <location>
        <begin position="102"/>
        <end position="113"/>
    </location>
</feature>
<evidence type="ECO:0000256" key="10">
    <source>
        <dbReference type="ARBA" id="ARBA00023242"/>
    </source>
</evidence>
<dbReference type="GO" id="GO:0016272">
    <property type="term" value="C:prefoldin complex"/>
    <property type="evidence" value="ECO:0007669"/>
    <property type="project" value="InterPro"/>
</dbReference>
<dbReference type="InterPro" id="IPR011545">
    <property type="entry name" value="DEAD/DEAH_box_helicase_dom"/>
</dbReference>
<sequence>MHALLRQVAELGVTSGQGPDLEHLLEQYAADKGIETSQLKADDQQVGAFLDFLQLHEKMTGHTDSKEPFVRRYAATSISKADTDPIEESDEETARPQHRSVQRTVQRTVQPFKQVTVRPAGQSGQKQITGFFKKTAAGPAAPQASGAISQAEPSITGRGSESRLADDLDLVNQRIFGNSNFRPMQRAVIAALMQGQNVFVLMPTGGGKSLCYQLPAVLKRGVAVVVSPLVSLMQDQVSALCGLALGGVPASFLNSMQSAKERNAVMLELSKDRPTCKLLYVTPEQLAKSGALMDKLTRLHKNGLLSLMVVDEAHCVSHWGHDFRPEYNQLGKIMADNFPKVPILAATATATHRVRADIIRSLKMKKSCRLFEASFVRSNLTFRVVNKDNMRNEDGTSIAEEKLLEYIRKQGPQACGIVYCMTRDYAEKIAYGLQEEGGIKVCCYHAGMTNPQRVQAQNAWFSGKAQVCVATIAFGMGIDKPNVRFVIHYNMAQSLEGYYQEAGRAGRDGKPSECILLVSAGDAGRVAQIVQGGARRKKNAATAVELLDKVKDFCRDSSTCRHRQLAAYFGEEYSRRCQTSCDSCLRARGQQPHPAWYLEEDGQPAMLDRCAAAASGRGSGRARGKRKGRAGSSGSGRGRKACKTALPPDSNKTSLSGGAAAGASARGEDKEIGQAAQAFQELQSKFIQSTAQKNEVLQKLSSVVRTGRLASLTREELIKMPSDTVTYENIGKAYFLSPKQETVDSLELKLKDCASQQSNLLSKKDALERQTKATENELRELLQHSPALVQAIAQQ</sequence>
<dbReference type="NCBIfam" id="TIGR00614">
    <property type="entry name" value="recQ_fam"/>
    <property type="match status" value="1"/>
</dbReference>
<dbReference type="GO" id="GO:0009378">
    <property type="term" value="F:four-way junction helicase activity"/>
    <property type="evidence" value="ECO:0007669"/>
    <property type="project" value="TreeGrafter"/>
</dbReference>
<name>A0AAW1PEU6_9CHLO</name>
<evidence type="ECO:0000256" key="8">
    <source>
        <dbReference type="ARBA" id="ARBA00023125"/>
    </source>
</evidence>
<dbReference type="SUPFAM" id="SSF46579">
    <property type="entry name" value="Prefoldin"/>
    <property type="match status" value="1"/>
</dbReference>
<keyword evidence="7 12" id="KW-0067">ATP-binding</keyword>
<dbReference type="Proteomes" id="UP001465755">
    <property type="component" value="Unassembled WGS sequence"/>
</dbReference>
<dbReference type="EC" id="5.6.2.4" evidence="12"/>
<feature type="domain" description="Helicase C-terminal" evidence="16">
    <location>
        <begin position="399"/>
        <end position="548"/>
    </location>
</feature>
<dbReference type="GO" id="GO:0005737">
    <property type="term" value="C:cytoplasm"/>
    <property type="evidence" value="ECO:0007669"/>
    <property type="project" value="TreeGrafter"/>
</dbReference>
<keyword evidence="10 12" id="KW-0539">Nucleus</keyword>
<dbReference type="PROSITE" id="PS51194">
    <property type="entry name" value="HELICASE_CTER"/>
    <property type="match status" value="1"/>
</dbReference>
<dbReference type="InterPro" id="IPR032284">
    <property type="entry name" value="RecQ_Zn-bd"/>
</dbReference>
<dbReference type="PANTHER" id="PTHR13710">
    <property type="entry name" value="DNA HELICASE RECQ FAMILY MEMBER"/>
    <property type="match status" value="1"/>
</dbReference>
<keyword evidence="9" id="KW-0413">Isomerase</keyword>
<evidence type="ECO:0000256" key="4">
    <source>
        <dbReference type="ARBA" id="ARBA00022741"/>
    </source>
</evidence>
<comment type="similarity">
    <text evidence="2 12">Belongs to the helicase family. RecQ subfamily.</text>
</comment>
<dbReference type="PROSITE" id="PS00690">
    <property type="entry name" value="DEAH_ATP_HELICASE"/>
    <property type="match status" value="1"/>
</dbReference>
<evidence type="ECO:0000256" key="12">
    <source>
        <dbReference type="RuleBase" id="RU364117"/>
    </source>
</evidence>
<evidence type="ECO:0000259" key="15">
    <source>
        <dbReference type="PROSITE" id="PS51192"/>
    </source>
</evidence>
<dbReference type="InterPro" id="IPR004589">
    <property type="entry name" value="DNA_helicase_ATP-dep_RecQ"/>
</dbReference>
<evidence type="ECO:0000313" key="18">
    <source>
        <dbReference type="Proteomes" id="UP001465755"/>
    </source>
</evidence>
<evidence type="ECO:0000256" key="14">
    <source>
        <dbReference type="SAM" id="MobiDB-lite"/>
    </source>
</evidence>
<comment type="caution">
    <text evidence="17">The sequence shown here is derived from an EMBL/GenBank/DDBJ whole genome shotgun (WGS) entry which is preliminary data.</text>
</comment>
<evidence type="ECO:0000256" key="3">
    <source>
        <dbReference type="ARBA" id="ARBA00008045"/>
    </source>
</evidence>
<feature type="domain" description="Helicase ATP-binding" evidence="15">
    <location>
        <begin position="189"/>
        <end position="368"/>
    </location>
</feature>
<proteinExistence type="inferred from homology"/>
<keyword evidence="4 12" id="KW-0547">Nucleotide-binding</keyword>
<dbReference type="InterPro" id="IPR014001">
    <property type="entry name" value="Helicase_ATP-bd"/>
</dbReference>
<dbReference type="PANTHER" id="PTHR13710:SF153">
    <property type="entry name" value="RECQ-LIKE DNA HELICASE BLM"/>
    <property type="match status" value="1"/>
</dbReference>
<dbReference type="CDD" id="cd17920">
    <property type="entry name" value="DEXHc_RecQ"/>
    <property type="match status" value="1"/>
</dbReference>
<evidence type="ECO:0000256" key="9">
    <source>
        <dbReference type="ARBA" id="ARBA00023235"/>
    </source>
</evidence>